<dbReference type="Proteomes" id="UP001596292">
    <property type="component" value="Unassembled WGS sequence"/>
</dbReference>
<keyword evidence="1" id="KW-0812">Transmembrane</keyword>
<accession>A0ABW2BGT9</accession>
<evidence type="ECO:0008006" key="4">
    <source>
        <dbReference type="Google" id="ProtNLM"/>
    </source>
</evidence>
<evidence type="ECO:0000313" key="3">
    <source>
        <dbReference type="Proteomes" id="UP001596292"/>
    </source>
</evidence>
<comment type="caution">
    <text evidence="2">The sequence shown here is derived from an EMBL/GenBank/DDBJ whole genome shotgun (WGS) entry which is preliminary data.</text>
</comment>
<organism evidence="2 3">
    <name type="scientific">Methylobacterium komagatae</name>
    <dbReference type="NCBI Taxonomy" id="374425"/>
    <lineage>
        <taxon>Bacteria</taxon>
        <taxon>Pseudomonadati</taxon>
        <taxon>Pseudomonadota</taxon>
        <taxon>Alphaproteobacteria</taxon>
        <taxon>Hyphomicrobiales</taxon>
        <taxon>Methylobacteriaceae</taxon>
        <taxon>Methylobacterium</taxon>
    </lineage>
</organism>
<feature type="transmembrane region" description="Helical" evidence="1">
    <location>
        <begin position="6"/>
        <end position="29"/>
    </location>
</feature>
<proteinExistence type="predicted"/>
<dbReference type="EMBL" id="JBHSWN010000001">
    <property type="protein sequence ID" value="MFC6789306.1"/>
    <property type="molecule type" value="Genomic_DNA"/>
</dbReference>
<sequence length="102" mass="11898">MPHWLWFSLFGLVLVAVAAFVLVIGGILAEPWLIARRIPPQEIEALAERLMREHPDDPEEQALLEEHAAWHRSRARDRVLWSLVRREIRRRQSDAGRVPHPS</sequence>
<reference evidence="3" key="1">
    <citation type="journal article" date="2019" name="Int. J. Syst. Evol. Microbiol.">
        <title>The Global Catalogue of Microorganisms (GCM) 10K type strain sequencing project: providing services to taxonomists for standard genome sequencing and annotation.</title>
        <authorList>
            <consortium name="The Broad Institute Genomics Platform"/>
            <consortium name="The Broad Institute Genome Sequencing Center for Infectious Disease"/>
            <person name="Wu L."/>
            <person name="Ma J."/>
        </authorList>
    </citation>
    <scope>NUCLEOTIDE SEQUENCE [LARGE SCALE GENOMIC DNA]</scope>
    <source>
        <strain evidence="3">CCUG 48316</strain>
    </source>
</reference>
<keyword evidence="1" id="KW-0472">Membrane</keyword>
<keyword evidence="1" id="KW-1133">Transmembrane helix</keyword>
<dbReference type="RefSeq" id="WP_378968161.1">
    <property type="nucleotide sequence ID" value="NZ_JBHSWN010000001.1"/>
</dbReference>
<name>A0ABW2BGT9_9HYPH</name>
<protein>
    <recommendedName>
        <fullName evidence="4">Periplasmic heavy metal sensor</fullName>
    </recommendedName>
</protein>
<keyword evidence="3" id="KW-1185">Reference proteome</keyword>
<gene>
    <name evidence="2" type="ORF">ACFQE0_06500</name>
</gene>
<evidence type="ECO:0000256" key="1">
    <source>
        <dbReference type="SAM" id="Phobius"/>
    </source>
</evidence>
<evidence type="ECO:0000313" key="2">
    <source>
        <dbReference type="EMBL" id="MFC6789306.1"/>
    </source>
</evidence>